<dbReference type="GO" id="GO:0016887">
    <property type="term" value="F:ATP hydrolysis activity"/>
    <property type="evidence" value="ECO:0007669"/>
    <property type="project" value="InterPro"/>
</dbReference>
<dbReference type="Gene3D" id="3.40.50.300">
    <property type="entry name" value="P-loop containing nucleotide triphosphate hydrolases"/>
    <property type="match status" value="1"/>
</dbReference>
<dbReference type="AlphaFoldDB" id="A0A0V0QZ92"/>
<evidence type="ECO:0000256" key="3">
    <source>
        <dbReference type="ARBA" id="ARBA00022840"/>
    </source>
</evidence>
<dbReference type="SUPFAM" id="SSF52540">
    <property type="entry name" value="P-loop containing nucleoside triphosphate hydrolases"/>
    <property type="match status" value="1"/>
</dbReference>
<evidence type="ECO:0000256" key="2">
    <source>
        <dbReference type="ARBA" id="ARBA00022741"/>
    </source>
</evidence>
<dbReference type="EMBL" id="LDAU01000082">
    <property type="protein sequence ID" value="KRX07550.1"/>
    <property type="molecule type" value="Genomic_DNA"/>
</dbReference>
<dbReference type="OMA" id="RQFADIW"/>
<keyword evidence="3" id="KW-0067">ATP-binding</keyword>
<evidence type="ECO:0000313" key="5">
    <source>
        <dbReference type="EMBL" id="KRX07550.1"/>
    </source>
</evidence>
<gene>
    <name evidence="5" type="ORF">PPERSA_11099</name>
</gene>
<dbReference type="Pfam" id="PF00004">
    <property type="entry name" value="AAA"/>
    <property type="match status" value="1"/>
</dbReference>
<protein>
    <submittedName>
        <fullName evidence="5">p-loop containing nucleoside triphosphate hydrolase</fullName>
    </submittedName>
</protein>
<comment type="similarity">
    <text evidence="1">Belongs to the AAA ATPase family.</text>
</comment>
<dbReference type="Proteomes" id="UP000054937">
    <property type="component" value="Unassembled WGS sequence"/>
</dbReference>
<feature type="domain" description="AAA+ ATPase" evidence="4">
    <location>
        <begin position="254"/>
        <end position="388"/>
    </location>
</feature>
<dbReference type="InParanoid" id="A0A0V0QZ92"/>
<dbReference type="InterPro" id="IPR003959">
    <property type="entry name" value="ATPase_AAA_core"/>
</dbReference>
<reference evidence="5 6" key="1">
    <citation type="journal article" date="2015" name="Sci. Rep.">
        <title>Genome of the facultative scuticociliatosis pathogen Pseudocohnilembus persalinus provides insight into its virulence through horizontal gene transfer.</title>
        <authorList>
            <person name="Xiong J."/>
            <person name="Wang G."/>
            <person name="Cheng J."/>
            <person name="Tian M."/>
            <person name="Pan X."/>
            <person name="Warren A."/>
            <person name="Jiang C."/>
            <person name="Yuan D."/>
            <person name="Miao W."/>
        </authorList>
    </citation>
    <scope>NUCLEOTIDE SEQUENCE [LARGE SCALE GENOMIC DNA]</scope>
    <source>
        <strain evidence="5">36N120E</strain>
    </source>
</reference>
<evidence type="ECO:0000256" key="1">
    <source>
        <dbReference type="ARBA" id="ARBA00006914"/>
    </source>
</evidence>
<sequence length="466" mass="53970">MDSKIYQLKKQWGPQITTYPLIKYNIRGNRYQVDFLVDQRKCDLFSLLAIALDTFERAKESSDFVIKDIKTFKDQGIMTITLQFEEAKGNPKNKLKSQGTIYISGEMTSERPNFKFIFEKSEEFSQVDLKAIANVYEEAIRPQNYRQVSQFKNNENQFAQQGNFSQNEDAVSSQEMDEKEMQEKRQEAYKKLEELGVVIFMPQEHTDMALDWNYLAGYEHQKRDIEDTVLLALRHPEIFDNITKGTRMKQEPNRPKAVLFEGPPGTGKTTSAKIIAQQVEIPLIYMPLESIMSKYYGESEKRFADIWDSCKVIGRSIIFIDEIDAIASSRNESMHEGSKRILSTLLRKIDSFESSSDVLLIAATNRKQDLDSAMLSRIDLSVKFQIPDKNSRKAIFQRYAKQLSDQELEKLADLSNNMSGRNISDICKDAERRWASKIIRKETDQELPNLEQYIDTLKNRKSQNLA</sequence>
<dbReference type="PANTHER" id="PTHR23073">
    <property type="entry name" value="26S PROTEASOME REGULATORY SUBUNIT"/>
    <property type="match status" value="1"/>
</dbReference>
<keyword evidence="5" id="KW-0378">Hydrolase</keyword>
<organism evidence="5 6">
    <name type="scientific">Pseudocohnilembus persalinus</name>
    <name type="common">Ciliate</name>
    <dbReference type="NCBI Taxonomy" id="266149"/>
    <lineage>
        <taxon>Eukaryota</taxon>
        <taxon>Sar</taxon>
        <taxon>Alveolata</taxon>
        <taxon>Ciliophora</taxon>
        <taxon>Intramacronucleata</taxon>
        <taxon>Oligohymenophorea</taxon>
        <taxon>Scuticociliatia</taxon>
        <taxon>Philasterida</taxon>
        <taxon>Pseudocohnilembidae</taxon>
        <taxon>Pseudocohnilembus</taxon>
    </lineage>
</organism>
<dbReference type="InterPro" id="IPR027417">
    <property type="entry name" value="P-loop_NTPase"/>
</dbReference>
<proteinExistence type="inferred from homology"/>
<name>A0A0V0QZ92_PSEPJ</name>
<dbReference type="SMART" id="SM00382">
    <property type="entry name" value="AAA"/>
    <property type="match status" value="1"/>
</dbReference>
<evidence type="ECO:0000259" key="4">
    <source>
        <dbReference type="SMART" id="SM00382"/>
    </source>
</evidence>
<dbReference type="InterPro" id="IPR003593">
    <property type="entry name" value="AAA+_ATPase"/>
</dbReference>
<comment type="caution">
    <text evidence="5">The sequence shown here is derived from an EMBL/GenBank/DDBJ whole genome shotgun (WGS) entry which is preliminary data.</text>
</comment>
<dbReference type="OrthoDB" id="5925at2759"/>
<dbReference type="GO" id="GO:0005524">
    <property type="term" value="F:ATP binding"/>
    <property type="evidence" value="ECO:0007669"/>
    <property type="project" value="UniProtKB-KW"/>
</dbReference>
<accession>A0A0V0QZ92</accession>
<dbReference type="Gene3D" id="1.10.8.60">
    <property type="match status" value="1"/>
</dbReference>
<dbReference type="InterPro" id="IPR050221">
    <property type="entry name" value="26S_Proteasome_ATPase"/>
</dbReference>
<keyword evidence="6" id="KW-1185">Reference proteome</keyword>
<keyword evidence="2" id="KW-0547">Nucleotide-binding</keyword>
<evidence type="ECO:0000313" key="6">
    <source>
        <dbReference type="Proteomes" id="UP000054937"/>
    </source>
</evidence>